<reference evidence="2 3" key="1">
    <citation type="journal article" date="2018" name="Mar. Genomics">
        <title>Complete genome sequence of Marinifilaceae bacterium strain SPP2, isolated from the Antarctic marine sediment.</title>
        <authorList>
            <person name="Watanabe M."/>
            <person name="Kojima H."/>
            <person name="Fukui M."/>
        </authorList>
    </citation>
    <scope>NUCLEOTIDE SEQUENCE [LARGE SCALE GENOMIC DNA]</scope>
    <source>
        <strain evidence="2 3">SPP2</strain>
    </source>
</reference>
<sequence>METKKTHQLEALELKVAQAQKEVNALLLQAKEKRLLLENLKLHQNKEIADIQKRKENEK</sequence>
<name>A0A1Y1CPS2_9BACT</name>
<accession>A0A1Y1CPS2</accession>
<protein>
    <submittedName>
        <fullName evidence="2">Uncharacterized protein</fullName>
    </submittedName>
</protein>
<evidence type="ECO:0000313" key="3">
    <source>
        <dbReference type="Proteomes" id="UP000218267"/>
    </source>
</evidence>
<organism evidence="2 3">
    <name type="scientific">Labilibaculum antarcticum</name>
    <dbReference type="NCBI Taxonomy" id="1717717"/>
    <lineage>
        <taxon>Bacteria</taxon>
        <taxon>Pseudomonadati</taxon>
        <taxon>Bacteroidota</taxon>
        <taxon>Bacteroidia</taxon>
        <taxon>Marinilabiliales</taxon>
        <taxon>Marinifilaceae</taxon>
        <taxon>Labilibaculum</taxon>
    </lineage>
</organism>
<evidence type="ECO:0000313" key="2">
    <source>
        <dbReference type="EMBL" id="BAX82427.1"/>
    </source>
</evidence>
<dbReference type="Proteomes" id="UP000218267">
    <property type="component" value="Chromosome"/>
</dbReference>
<gene>
    <name evidence="2" type="ORF">ALGA_4136</name>
</gene>
<proteinExistence type="predicted"/>
<evidence type="ECO:0000256" key="1">
    <source>
        <dbReference type="SAM" id="Coils"/>
    </source>
</evidence>
<feature type="coiled-coil region" evidence="1">
    <location>
        <begin position="2"/>
        <end position="36"/>
    </location>
</feature>
<keyword evidence="1" id="KW-0175">Coiled coil</keyword>
<keyword evidence="3" id="KW-1185">Reference proteome</keyword>
<dbReference type="AlphaFoldDB" id="A0A1Y1CPS2"/>
<reference evidence="3" key="2">
    <citation type="journal article" date="2020" name="Antonie Van Leeuwenhoek">
        <title>Labilibaculum antarcticum sp. nov., a novel facultative anaerobic, psychrotorelant bacterium isolated from marine sediment of Antarctica.</title>
        <authorList>
            <person name="Watanabe M."/>
            <person name="Kojima H."/>
            <person name="Fukui M."/>
        </authorList>
    </citation>
    <scope>NUCLEOTIDE SEQUENCE [LARGE SCALE GENOMIC DNA]</scope>
    <source>
        <strain evidence="3">SPP2</strain>
    </source>
</reference>
<dbReference type="EMBL" id="AP018042">
    <property type="protein sequence ID" value="BAX82427.1"/>
    <property type="molecule type" value="Genomic_DNA"/>
</dbReference>
<dbReference type="RefSeq" id="WP_096432730.1">
    <property type="nucleotide sequence ID" value="NZ_AP018042.1"/>
</dbReference>
<dbReference type="KEGG" id="mbas:ALGA_4136"/>